<dbReference type="GO" id="GO:1901530">
    <property type="term" value="P:response to hypochlorite"/>
    <property type="evidence" value="ECO:0007669"/>
    <property type="project" value="TreeGrafter"/>
</dbReference>
<dbReference type="AlphaFoldDB" id="A0A1E5IXD9"/>
<evidence type="ECO:0008006" key="4">
    <source>
        <dbReference type="Google" id="ProtNLM"/>
    </source>
</evidence>
<keyword evidence="1" id="KW-1133">Transmembrane helix</keyword>
<dbReference type="EMBL" id="MCBT01000011">
    <property type="protein sequence ID" value="OEG75179.1"/>
    <property type="molecule type" value="Genomic_DNA"/>
</dbReference>
<reference evidence="2 3" key="1">
    <citation type="submission" date="2016-07" db="EMBL/GenBank/DDBJ databases">
        <title>Whole-genome of two Shewanella species isolated from a digestive organ of sea cucumber Apostichopus japonicus Selenka 1867.</title>
        <authorList>
            <person name="Hong H.-H."/>
            <person name="Choi H."/>
            <person name="Cheon S."/>
            <person name="Oh J.-S."/>
            <person name="Lee H.-G."/>
            <person name="Park C."/>
        </authorList>
    </citation>
    <scope>NUCLEOTIDE SEQUENCE [LARGE SCALE GENOMIC DNA]</scope>
    <source>
        <strain evidence="2 3">CSB03KR</strain>
    </source>
</reference>
<dbReference type="PANTHER" id="PTHR40106">
    <property type="entry name" value="INNER MEMBRANE PROTEIN RCLC"/>
    <property type="match status" value="1"/>
</dbReference>
<dbReference type="PANTHER" id="PTHR40106:SF1">
    <property type="entry name" value="INNER MEMBRANE PROTEIN RCLC"/>
    <property type="match status" value="1"/>
</dbReference>
<dbReference type="Proteomes" id="UP000095230">
    <property type="component" value="Unassembled WGS sequence"/>
</dbReference>
<dbReference type="GO" id="GO:0005886">
    <property type="term" value="C:plasma membrane"/>
    <property type="evidence" value="ECO:0007669"/>
    <property type="project" value="TreeGrafter"/>
</dbReference>
<proteinExistence type="predicted"/>
<gene>
    <name evidence="2" type="ORF">BEL05_02680</name>
</gene>
<feature type="transmembrane region" description="Helical" evidence="1">
    <location>
        <begin position="46"/>
        <end position="73"/>
    </location>
</feature>
<dbReference type="InterPro" id="IPR016865">
    <property type="entry name" value="RclC"/>
</dbReference>
<dbReference type="STRING" id="23.BEL05_02680"/>
<protein>
    <recommendedName>
        <fullName evidence="4">DUF417 domain-containing protein</fullName>
    </recommendedName>
</protein>
<dbReference type="InterPro" id="IPR007339">
    <property type="entry name" value="RclC-like"/>
</dbReference>
<dbReference type="PIRSF" id="PIRSF028065">
    <property type="entry name" value="UCP028065"/>
    <property type="match status" value="1"/>
</dbReference>
<feature type="transmembrane region" description="Helical" evidence="1">
    <location>
        <begin position="7"/>
        <end position="26"/>
    </location>
</feature>
<evidence type="ECO:0000313" key="2">
    <source>
        <dbReference type="EMBL" id="OEG75179.1"/>
    </source>
</evidence>
<dbReference type="RefSeq" id="WP_069670386.1">
    <property type="nucleotide sequence ID" value="NZ_MCBT01000011.1"/>
</dbReference>
<dbReference type="OrthoDB" id="1118972at2"/>
<name>A0A1E5IXD9_SHECO</name>
<sequence length="145" mass="16206">MRQEKGYLVGLAGVVLTLLWIGVFKFTPTEAEAIRPLVESHPLMNWMFSILSVQGVSNLIGITEIIVAIGMVVGIWKPKVGYWSGLAAIVIFITTLSFLFTLSGVWKLVDGVPVTEFFIFKDIVFLGIAWFSVERSRELINKDNK</sequence>
<evidence type="ECO:0000256" key="1">
    <source>
        <dbReference type="SAM" id="Phobius"/>
    </source>
</evidence>
<keyword evidence="1" id="KW-0812">Transmembrane</keyword>
<feature type="transmembrane region" description="Helical" evidence="1">
    <location>
        <begin position="80"/>
        <end position="102"/>
    </location>
</feature>
<evidence type="ECO:0000313" key="3">
    <source>
        <dbReference type="Proteomes" id="UP000095230"/>
    </source>
</evidence>
<dbReference type="Pfam" id="PF04224">
    <property type="entry name" value="DUF417"/>
    <property type="match status" value="1"/>
</dbReference>
<organism evidence="2 3">
    <name type="scientific">Shewanella colwelliana</name>
    <name type="common">Alteromonas colwelliana</name>
    <dbReference type="NCBI Taxonomy" id="23"/>
    <lineage>
        <taxon>Bacteria</taxon>
        <taxon>Pseudomonadati</taxon>
        <taxon>Pseudomonadota</taxon>
        <taxon>Gammaproteobacteria</taxon>
        <taxon>Alteromonadales</taxon>
        <taxon>Shewanellaceae</taxon>
        <taxon>Shewanella</taxon>
    </lineage>
</organism>
<feature type="transmembrane region" description="Helical" evidence="1">
    <location>
        <begin position="114"/>
        <end position="133"/>
    </location>
</feature>
<keyword evidence="1" id="KW-0472">Membrane</keyword>
<comment type="caution">
    <text evidence="2">The sequence shown here is derived from an EMBL/GenBank/DDBJ whole genome shotgun (WGS) entry which is preliminary data.</text>
</comment>
<accession>A0A1E5IXD9</accession>